<dbReference type="RefSeq" id="WP_146426586.1">
    <property type="nucleotide sequence ID" value="NZ_VFIP01000029.1"/>
</dbReference>
<organism evidence="2 3">
    <name type="scientific">Pseudomonas saxonica</name>
    <dbReference type="NCBI Taxonomy" id="2600598"/>
    <lineage>
        <taxon>Bacteria</taxon>
        <taxon>Pseudomonadati</taxon>
        <taxon>Pseudomonadota</taxon>
        <taxon>Gammaproteobacteria</taxon>
        <taxon>Pseudomonadales</taxon>
        <taxon>Pseudomonadaceae</taxon>
        <taxon>Pseudomonas</taxon>
    </lineage>
</organism>
<evidence type="ECO:0008006" key="4">
    <source>
        <dbReference type="Google" id="ProtNLM"/>
    </source>
</evidence>
<name>A0A5C5PVH1_9PSED</name>
<dbReference type="EMBL" id="VFIP01000029">
    <property type="protein sequence ID" value="TWR88491.1"/>
    <property type="molecule type" value="Genomic_DNA"/>
</dbReference>
<dbReference type="OrthoDB" id="6967355at2"/>
<comment type="caution">
    <text evidence="2">The sequence shown here is derived from an EMBL/GenBank/DDBJ whole genome shotgun (WGS) entry which is preliminary data.</text>
</comment>
<gene>
    <name evidence="2" type="ORF">FJD37_15220</name>
</gene>
<evidence type="ECO:0000313" key="3">
    <source>
        <dbReference type="Proteomes" id="UP000317901"/>
    </source>
</evidence>
<keyword evidence="1" id="KW-0732">Signal</keyword>
<evidence type="ECO:0000313" key="2">
    <source>
        <dbReference type="EMBL" id="TWR88491.1"/>
    </source>
</evidence>
<feature type="signal peptide" evidence="1">
    <location>
        <begin position="1"/>
        <end position="21"/>
    </location>
</feature>
<reference evidence="2 3" key="1">
    <citation type="submission" date="2019-06" db="EMBL/GenBank/DDBJ databases">
        <title>Pseudomonas bimorpha sp. nov. isolated from bovine raw milk and skim milk concentrate.</title>
        <authorList>
            <person name="Hofmann K."/>
            <person name="Huptas C."/>
            <person name="Doll E."/>
            <person name="Scherer S."/>
            <person name="Wenning M."/>
        </authorList>
    </citation>
    <scope>NUCLEOTIDE SEQUENCE [LARGE SCALE GENOMIC DNA]</scope>
    <source>
        <strain evidence="2 3">DSM 108990</strain>
    </source>
</reference>
<evidence type="ECO:0000256" key="1">
    <source>
        <dbReference type="SAM" id="SignalP"/>
    </source>
</evidence>
<accession>A0A5C5PVH1</accession>
<dbReference type="Proteomes" id="UP000317901">
    <property type="component" value="Unassembled WGS sequence"/>
</dbReference>
<feature type="chain" id="PRO_5023038024" description="Secreted protein" evidence="1">
    <location>
        <begin position="22"/>
        <end position="221"/>
    </location>
</feature>
<proteinExistence type="predicted"/>
<sequence length="221" mass="24225">MKQFYKIAALALTSIASTSQAADLYSQYPTPDSIRCTGPHNNVCTDTTRPDDIVVQYKDAYGKVTMQQEPSFEIVTCIRISDKCIDNDRNYRGKSITGRDVKYVVFKDFYIYPGGDGKDWAYKNGTGPLFGGAPAGNSVVAPATSSVKATPTATGTYDIWCDPQGDSCDLTIDGGSDQVSRARLPVYVPLASDTSNCTMEFCYNSKQDVIGLNPDYHLWKK</sequence>
<protein>
    <recommendedName>
        <fullName evidence="4">Secreted protein</fullName>
    </recommendedName>
</protein>
<dbReference type="AlphaFoldDB" id="A0A5C5PVH1"/>